<keyword evidence="3" id="KW-0378">Hydrolase</keyword>
<feature type="domain" description="Helicase ATP-binding" evidence="1">
    <location>
        <begin position="16"/>
        <end position="165"/>
    </location>
</feature>
<dbReference type="AlphaFoldDB" id="K2IQ18"/>
<dbReference type="SUPFAM" id="SSF52540">
    <property type="entry name" value="P-loop containing nucleoside triphosphate hydrolases"/>
    <property type="match status" value="1"/>
</dbReference>
<organism evidence="3 4">
    <name type="scientific">Gallaecimonas xiamenensis 3-C-1</name>
    <dbReference type="NCBI Taxonomy" id="745411"/>
    <lineage>
        <taxon>Bacteria</taxon>
        <taxon>Pseudomonadati</taxon>
        <taxon>Pseudomonadota</taxon>
        <taxon>Gammaproteobacteria</taxon>
        <taxon>Enterobacterales</taxon>
        <taxon>Gallaecimonadaceae</taxon>
        <taxon>Gallaecimonas</taxon>
    </lineage>
</organism>
<dbReference type="PROSITE" id="PS51192">
    <property type="entry name" value="HELICASE_ATP_BIND_1"/>
    <property type="match status" value="1"/>
</dbReference>
<evidence type="ECO:0000313" key="4">
    <source>
        <dbReference type="Proteomes" id="UP000006755"/>
    </source>
</evidence>
<accession>K2IQ18</accession>
<evidence type="ECO:0000259" key="1">
    <source>
        <dbReference type="PROSITE" id="PS51192"/>
    </source>
</evidence>
<dbReference type="PROSITE" id="PS51194">
    <property type="entry name" value="HELICASE_CTER"/>
    <property type="match status" value="1"/>
</dbReference>
<dbReference type="InterPro" id="IPR014001">
    <property type="entry name" value="Helicase_ATP-bd"/>
</dbReference>
<dbReference type="Gene3D" id="3.40.50.300">
    <property type="entry name" value="P-loop containing nucleotide triphosphate hydrolases"/>
    <property type="match status" value="2"/>
</dbReference>
<dbReference type="Pfam" id="PF00271">
    <property type="entry name" value="Helicase_C"/>
    <property type="match status" value="1"/>
</dbReference>
<dbReference type="STRING" id="745411.B3C1_11634"/>
<dbReference type="PANTHER" id="PTHR47396">
    <property type="entry name" value="TYPE I RESTRICTION ENZYME ECOKI R PROTEIN"/>
    <property type="match status" value="1"/>
</dbReference>
<dbReference type="PATRIC" id="fig|745411.4.peg.2289"/>
<sequence length="559" mass="61839">MKLRPYQQEAVKATLSYFRKNREPAVLVLPTGAGKSLVIAELARLAKGRVLMLTHVAELVAQNASKYAQVADNGSIFSAGLKAREAGGKVVFASIQSVAPNLGQFDTDFSLVVIDECHRIGPDEESQYQKVLAHFNTSLVLGLTATPYRLDSGWIYQFHAKGQVRSQEAKLFKYCIYELPLRQLVQEGYLTPVQMVPAPAIRYDFSGAVEGWTEAALDRALAGQGALTPAIVDHLVSLCQDRRGVMIFAASRKHARDILARLPAEEAALILGDTPTPERQALIEAFKARTLKYLVNVSVLTTGFDAPHVDVIALLRPTQSVSLFQQMVGRGLRLFEGKNDCLVLDYAGSGFDLFSPEVGEPRPPGTVPVTVPCPVCDFPNSFWGKVDEGGDIIEHYGRRCQGMTGPKQQCDFRFRFRLCGQCGGEADIASRQCPHCQASMVDVDKQLRDAMKNRDQHLFRVAEMAAAVEAGALVLEYRDLDGQPFTERLSLGSKGLRRFLAEANPAPGVRFLPDDQRLAGHLSMLRHPRFLLLKKDKGWRLGQRIFDYQGRVESHLSED</sequence>
<proteinExistence type="predicted"/>
<name>K2IQ18_9GAMM</name>
<dbReference type="PANTHER" id="PTHR47396:SF1">
    <property type="entry name" value="ATP-DEPENDENT HELICASE IRC3-RELATED"/>
    <property type="match status" value="1"/>
</dbReference>
<keyword evidence="3" id="KW-0347">Helicase</keyword>
<dbReference type="Pfam" id="PF04851">
    <property type="entry name" value="ResIII"/>
    <property type="match status" value="1"/>
</dbReference>
<dbReference type="InterPro" id="IPR001650">
    <property type="entry name" value="Helicase_C-like"/>
</dbReference>
<gene>
    <name evidence="3" type="ORF">B3C1_11634</name>
</gene>
<dbReference type="FunFam" id="3.40.50.300:FF:000794">
    <property type="entry name" value="ATP-dependent RNA helicase"/>
    <property type="match status" value="1"/>
</dbReference>
<dbReference type="eggNOG" id="COG1061">
    <property type="taxonomic scope" value="Bacteria"/>
</dbReference>
<dbReference type="GO" id="GO:0003677">
    <property type="term" value="F:DNA binding"/>
    <property type="evidence" value="ECO:0007669"/>
    <property type="project" value="InterPro"/>
</dbReference>
<reference evidence="3 4" key="1">
    <citation type="journal article" date="2012" name="J. Bacteriol.">
        <title>Genome Sequence of Gallaecimonas xiamenensis Type Strain 3-C-1.</title>
        <authorList>
            <person name="Lai Q."/>
            <person name="Wang L."/>
            <person name="Wang W."/>
            <person name="Shao Z."/>
        </authorList>
    </citation>
    <scope>NUCLEOTIDE SEQUENCE [LARGE SCALE GENOMIC DNA]</scope>
    <source>
        <strain evidence="3 4">3-C-1</strain>
    </source>
</reference>
<dbReference type="GO" id="GO:0004386">
    <property type="term" value="F:helicase activity"/>
    <property type="evidence" value="ECO:0007669"/>
    <property type="project" value="UniProtKB-KW"/>
</dbReference>
<dbReference type="GO" id="GO:0016787">
    <property type="term" value="F:hydrolase activity"/>
    <property type="evidence" value="ECO:0007669"/>
    <property type="project" value="InterPro"/>
</dbReference>
<keyword evidence="4" id="KW-1185">Reference proteome</keyword>
<evidence type="ECO:0000313" key="3">
    <source>
        <dbReference type="EMBL" id="EKE72221.1"/>
    </source>
</evidence>
<protein>
    <submittedName>
        <fullName evidence="3">DNA or RNA helicase of superfamily II</fullName>
    </submittedName>
</protein>
<dbReference type="InterPro" id="IPR027417">
    <property type="entry name" value="P-loop_NTPase"/>
</dbReference>
<keyword evidence="3" id="KW-0067">ATP-binding</keyword>
<dbReference type="InterPro" id="IPR006935">
    <property type="entry name" value="Helicase/UvrB_N"/>
</dbReference>
<dbReference type="GO" id="GO:0005829">
    <property type="term" value="C:cytosol"/>
    <property type="evidence" value="ECO:0007669"/>
    <property type="project" value="TreeGrafter"/>
</dbReference>
<dbReference type="Proteomes" id="UP000006755">
    <property type="component" value="Unassembled WGS sequence"/>
</dbReference>
<dbReference type="InterPro" id="IPR050742">
    <property type="entry name" value="Helicase_Restrict-Modif_Enz"/>
</dbReference>
<comment type="caution">
    <text evidence="3">The sequence shown here is derived from an EMBL/GenBank/DDBJ whole genome shotgun (WGS) entry which is preliminary data.</text>
</comment>
<dbReference type="RefSeq" id="WP_008485009.1">
    <property type="nucleotide sequence ID" value="NZ_AMRI01000015.1"/>
</dbReference>
<dbReference type="SMART" id="SM00487">
    <property type="entry name" value="DEXDc"/>
    <property type="match status" value="1"/>
</dbReference>
<keyword evidence="3" id="KW-0547">Nucleotide-binding</keyword>
<dbReference type="GO" id="GO:0005524">
    <property type="term" value="F:ATP binding"/>
    <property type="evidence" value="ECO:0007669"/>
    <property type="project" value="InterPro"/>
</dbReference>
<dbReference type="OrthoDB" id="9802848at2"/>
<dbReference type="SMART" id="SM00490">
    <property type="entry name" value="HELICc"/>
    <property type="match status" value="1"/>
</dbReference>
<dbReference type="EMBL" id="AMRI01000015">
    <property type="protein sequence ID" value="EKE72221.1"/>
    <property type="molecule type" value="Genomic_DNA"/>
</dbReference>
<feature type="domain" description="Helicase C-terminal" evidence="2">
    <location>
        <begin position="231"/>
        <end position="375"/>
    </location>
</feature>
<evidence type="ECO:0000259" key="2">
    <source>
        <dbReference type="PROSITE" id="PS51194"/>
    </source>
</evidence>